<dbReference type="EMBL" id="CAJNOU010001366">
    <property type="protein sequence ID" value="CAF1193491.1"/>
    <property type="molecule type" value="Genomic_DNA"/>
</dbReference>
<evidence type="ECO:0000313" key="3">
    <source>
        <dbReference type="EMBL" id="CAF1193491.1"/>
    </source>
</evidence>
<evidence type="ECO:0000313" key="9">
    <source>
        <dbReference type="EMBL" id="CAF3979101.1"/>
    </source>
</evidence>
<dbReference type="EMBL" id="CAJNOO010002670">
    <property type="protein sequence ID" value="CAF1288211.1"/>
    <property type="molecule type" value="Genomic_DNA"/>
</dbReference>
<name>A0A815CS31_9BILA</name>
<dbReference type="Proteomes" id="UP000663874">
    <property type="component" value="Unassembled WGS sequence"/>
</dbReference>
<evidence type="ECO:0000313" key="6">
    <source>
        <dbReference type="EMBL" id="CAF1398973.1"/>
    </source>
</evidence>
<feature type="coiled-coil region" evidence="1">
    <location>
        <begin position="30"/>
        <end position="57"/>
    </location>
</feature>
<organism evidence="5 11">
    <name type="scientific">Rotaria sordida</name>
    <dbReference type="NCBI Taxonomy" id="392033"/>
    <lineage>
        <taxon>Eukaryota</taxon>
        <taxon>Metazoa</taxon>
        <taxon>Spiralia</taxon>
        <taxon>Gnathifera</taxon>
        <taxon>Rotifera</taxon>
        <taxon>Eurotatoria</taxon>
        <taxon>Bdelloidea</taxon>
        <taxon>Philodinida</taxon>
        <taxon>Philodinidae</taxon>
        <taxon>Rotaria</taxon>
    </lineage>
</organism>
<evidence type="ECO:0000313" key="4">
    <source>
        <dbReference type="EMBL" id="CAF1241905.1"/>
    </source>
</evidence>
<dbReference type="EMBL" id="CAJNOT010001732">
    <property type="protein sequence ID" value="CAF1241905.1"/>
    <property type="molecule type" value="Genomic_DNA"/>
</dbReference>
<dbReference type="EMBL" id="CAJNOH010000967">
    <property type="protein sequence ID" value="CAF1156242.1"/>
    <property type="molecule type" value="Genomic_DNA"/>
</dbReference>
<dbReference type="Proteomes" id="UP000663823">
    <property type="component" value="Unassembled WGS sequence"/>
</dbReference>
<dbReference type="AlphaFoldDB" id="A0A815CS31"/>
<keyword evidence="10" id="KW-1185">Reference proteome</keyword>
<dbReference type="EMBL" id="CAJOAX010002904">
    <property type="protein sequence ID" value="CAF3825594.1"/>
    <property type="molecule type" value="Genomic_DNA"/>
</dbReference>
<dbReference type="Proteomes" id="UP000663864">
    <property type="component" value="Unassembled WGS sequence"/>
</dbReference>
<accession>A0A815CS31</accession>
<evidence type="ECO:0008006" key="12">
    <source>
        <dbReference type="Google" id="ProtNLM"/>
    </source>
</evidence>
<dbReference type="Proteomes" id="UP000663870">
    <property type="component" value="Unassembled WGS sequence"/>
</dbReference>
<comment type="caution">
    <text evidence="5">The sequence shown here is derived from an EMBL/GenBank/DDBJ whole genome shotgun (WGS) entry which is preliminary data.</text>
</comment>
<evidence type="ECO:0000313" key="8">
    <source>
        <dbReference type="EMBL" id="CAF3825594.1"/>
    </source>
</evidence>
<keyword evidence="1" id="KW-0175">Coiled coil</keyword>
<proteinExistence type="predicted"/>
<evidence type="ECO:0000313" key="10">
    <source>
        <dbReference type="Proteomes" id="UP000663870"/>
    </source>
</evidence>
<dbReference type="Proteomes" id="UP000663836">
    <property type="component" value="Unassembled WGS sequence"/>
</dbReference>
<evidence type="ECO:0000256" key="1">
    <source>
        <dbReference type="SAM" id="Coils"/>
    </source>
</evidence>
<dbReference type="EMBL" id="CAJNOL010001656">
    <property type="protein sequence ID" value="CAF1398973.1"/>
    <property type="molecule type" value="Genomic_DNA"/>
</dbReference>
<evidence type="ECO:0000313" key="2">
    <source>
        <dbReference type="EMBL" id="CAF1156242.1"/>
    </source>
</evidence>
<reference evidence="5" key="1">
    <citation type="submission" date="2021-02" db="EMBL/GenBank/DDBJ databases">
        <authorList>
            <person name="Nowell W R."/>
        </authorList>
    </citation>
    <scope>NUCLEOTIDE SEQUENCE</scope>
</reference>
<dbReference type="Proteomes" id="UP000663882">
    <property type="component" value="Unassembled WGS sequence"/>
</dbReference>
<protein>
    <recommendedName>
        <fullName evidence="12">B box-type domain-containing protein</fullName>
    </recommendedName>
</protein>
<dbReference type="Proteomes" id="UP000663854">
    <property type="component" value="Unassembled WGS sequence"/>
</dbReference>
<dbReference type="OrthoDB" id="9998971at2759"/>
<dbReference type="EMBL" id="CAJOBD010004070">
    <property type="protein sequence ID" value="CAF3979101.1"/>
    <property type="molecule type" value="Genomic_DNA"/>
</dbReference>
<dbReference type="Proteomes" id="UP000663889">
    <property type="component" value="Unassembled WGS sequence"/>
</dbReference>
<gene>
    <name evidence="7" type="ORF">FNK824_LOCUS13818</name>
    <name evidence="9" type="ORF">JBS370_LOCUS25077</name>
    <name evidence="6" type="ORF">JXQ802_LOCUS34605</name>
    <name evidence="8" type="ORF">OTI717_LOCUS19675</name>
    <name evidence="2" type="ORF">PYM288_LOCUS22493</name>
    <name evidence="5" type="ORF">RFH988_LOCUS29069</name>
    <name evidence="3" type="ORF">SEV965_LOCUS20732</name>
    <name evidence="4" type="ORF">ZHD862_LOCUS24925</name>
</gene>
<dbReference type="EMBL" id="CAJOBE010001847">
    <property type="protein sequence ID" value="CAF3779195.1"/>
    <property type="molecule type" value="Genomic_DNA"/>
</dbReference>
<evidence type="ECO:0000313" key="5">
    <source>
        <dbReference type="EMBL" id="CAF1288211.1"/>
    </source>
</evidence>
<evidence type="ECO:0000313" key="11">
    <source>
        <dbReference type="Proteomes" id="UP000663882"/>
    </source>
</evidence>
<evidence type="ECO:0000313" key="7">
    <source>
        <dbReference type="EMBL" id="CAF3779195.1"/>
    </source>
</evidence>
<sequence length="337" mass="39077">MATLAIPCTKCASKGVGIFKCQGCSNVFCRKHASEHRDNLNHQLDELNTEHDQLYNLINQNNNGHHTLINQIDQWEKISIKKIQQVAQNIRQDIIQYIRTQKEIASETLKNFYQRLRKAREEDDYIENDLQLWKSKLDTLKKDITTLNSSISVREDSKGALISNIYLSLKKQQILSNDSFLSSFGDIHIDENGQSATHDDQKRSDAYLCGKNEYRQGKHKIRFIINKKNIDYITTFGIASMEPQLSVYGWNSDDQTVGGGHSESKNSDDQRDMKGETTLQMELLIDCDNKKLSYVNERTRCKKEMNVDIDLCPFPWQLYFYLYDTGDRVRLLTSNRT</sequence>